<dbReference type="PANTHER" id="PTHR11571:SF150">
    <property type="entry name" value="GLUTATHIONE S-TRANSFERASE"/>
    <property type="match status" value="1"/>
</dbReference>
<dbReference type="GO" id="GO:0004364">
    <property type="term" value="F:glutathione transferase activity"/>
    <property type="evidence" value="ECO:0007669"/>
    <property type="project" value="TreeGrafter"/>
</dbReference>
<evidence type="ECO:0000313" key="4">
    <source>
        <dbReference type="Proteomes" id="UP001374579"/>
    </source>
</evidence>
<dbReference type="SFLD" id="SFLDG00363">
    <property type="entry name" value="AMPS_(cytGST):_Alpha-__Mu-__Pi"/>
    <property type="match status" value="1"/>
</dbReference>
<dbReference type="FunFam" id="1.20.1050.10:FF:000030">
    <property type="entry name" value="Glutathione S-transferase S1"/>
    <property type="match status" value="1"/>
</dbReference>
<name>A0AAN9BA97_9CAEN</name>
<comment type="caution">
    <text evidence="3">The sequence shown here is derived from an EMBL/GenBank/DDBJ whole genome shotgun (WGS) entry which is preliminary data.</text>
</comment>
<dbReference type="PROSITE" id="PS50404">
    <property type="entry name" value="GST_NTER"/>
    <property type="match status" value="1"/>
</dbReference>
<dbReference type="Pfam" id="PF02798">
    <property type="entry name" value="GST_N"/>
    <property type="match status" value="1"/>
</dbReference>
<evidence type="ECO:0000259" key="1">
    <source>
        <dbReference type="PROSITE" id="PS50404"/>
    </source>
</evidence>
<dbReference type="InterPro" id="IPR040079">
    <property type="entry name" value="Glutathione_S-Trfase"/>
</dbReference>
<dbReference type="Pfam" id="PF14497">
    <property type="entry name" value="GST_C_3"/>
    <property type="match status" value="1"/>
</dbReference>
<dbReference type="AlphaFoldDB" id="A0AAN9BA97"/>
<dbReference type="Gene3D" id="3.40.30.10">
    <property type="entry name" value="Glutaredoxin"/>
    <property type="match status" value="1"/>
</dbReference>
<dbReference type="SUPFAM" id="SSF52833">
    <property type="entry name" value="Thioredoxin-like"/>
    <property type="match status" value="1"/>
</dbReference>
<feature type="domain" description="GST C-terminal" evidence="2">
    <location>
        <begin position="82"/>
        <end position="206"/>
    </location>
</feature>
<dbReference type="InterPro" id="IPR010987">
    <property type="entry name" value="Glutathione-S-Trfase_C-like"/>
</dbReference>
<dbReference type="CDD" id="cd03039">
    <property type="entry name" value="GST_N_Sigma_like"/>
    <property type="match status" value="1"/>
</dbReference>
<dbReference type="EMBL" id="JBAMIC010000010">
    <property type="protein sequence ID" value="KAK7102218.1"/>
    <property type="molecule type" value="Genomic_DNA"/>
</dbReference>
<accession>A0AAN9BA97</accession>
<proteinExistence type="predicted"/>
<dbReference type="PANTHER" id="PTHR11571">
    <property type="entry name" value="GLUTATHIONE S-TRANSFERASE"/>
    <property type="match status" value="1"/>
</dbReference>
<feature type="domain" description="GST N-terminal" evidence="1">
    <location>
        <begin position="3"/>
        <end position="80"/>
    </location>
</feature>
<dbReference type="InterPro" id="IPR004046">
    <property type="entry name" value="GST_C"/>
</dbReference>
<dbReference type="CDD" id="cd03192">
    <property type="entry name" value="GST_C_Sigma_like"/>
    <property type="match status" value="1"/>
</dbReference>
<protein>
    <submittedName>
        <fullName evidence="3">Uncharacterized protein</fullName>
    </submittedName>
</protein>
<dbReference type="PROSITE" id="PS50405">
    <property type="entry name" value="GST_CTER"/>
    <property type="match status" value="1"/>
</dbReference>
<dbReference type="InterPro" id="IPR050213">
    <property type="entry name" value="GST_superfamily"/>
</dbReference>
<dbReference type="Proteomes" id="UP001374579">
    <property type="component" value="Unassembled WGS sequence"/>
</dbReference>
<sequence>MPADLKLVYFNLRGRAEFIRLMLAAAGQKYDEQLVSFEEWPKLKPNTPFGSLPYIEYKGKTYGQSTAIGPFLAREFGLYGKTNADGCRIAEVSGLWEDQLTGGLVKSRFGKTDAEKAEAVKKALEEDMPRFFGYYEKFLKENGSSGFIVGKALSMADFYIYDMIDSIVALKSDALKDYPLLQKLKANVEANPKVKAYLASRPKTSF</sequence>
<evidence type="ECO:0000313" key="3">
    <source>
        <dbReference type="EMBL" id="KAK7102218.1"/>
    </source>
</evidence>
<gene>
    <name evidence="3" type="ORF">V1264_020469</name>
</gene>
<dbReference type="InterPro" id="IPR004045">
    <property type="entry name" value="Glutathione_S-Trfase_N"/>
</dbReference>
<dbReference type="SFLD" id="SFLDG01205">
    <property type="entry name" value="AMPS.1"/>
    <property type="match status" value="1"/>
</dbReference>
<dbReference type="SUPFAM" id="SSF47616">
    <property type="entry name" value="GST C-terminal domain-like"/>
    <property type="match status" value="1"/>
</dbReference>
<dbReference type="InterPro" id="IPR036249">
    <property type="entry name" value="Thioredoxin-like_sf"/>
</dbReference>
<reference evidence="3 4" key="1">
    <citation type="submission" date="2024-02" db="EMBL/GenBank/DDBJ databases">
        <title>Chromosome-scale genome assembly of the rough periwinkle Littorina saxatilis.</title>
        <authorList>
            <person name="De Jode A."/>
            <person name="Faria R."/>
            <person name="Formenti G."/>
            <person name="Sims Y."/>
            <person name="Smith T.P."/>
            <person name="Tracey A."/>
            <person name="Wood J.M.D."/>
            <person name="Zagrodzka Z.B."/>
            <person name="Johannesson K."/>
            <person name="Butlin R.K."/>
            <person name="Leder E.H."/>
        </authorList>
    </citation>
    <scope>NUCLEOTIDE SEQUENCE [LARGE SCALE GENOMIC DNA]</scope>
    <source>
        <strain evidence="3">Snail1</strain>
        <tissue evidence="3">Muscle</tissue>
    </source>
</reference>
<dbReference type="Gene3D" id="1.20.1050.10">
    <property type="match status" value="1"/>
</dbReference>
<dbReference type="InterPro" id="IPR036282">
    <property type="entry name" value="Glutathione-S-Trfase_C_sf"/>
</dbReference>
<evidence type="ECO:0000259" key="2">
    <source>
        <dbReference type="PROSITE" id="PS50405"/>
    </source>
</evidence>
<dbReference type="SFLD" id="SFLDS00019">
    <property type="entry name" value="Glutathione_Transferase_(cytos"/>
    <property type="match status" value="1"/>
</dbReference>
<keyword evidence="4" id="KW-1185">Reference proteome</keyword>
<dbReference type="GO" id="GO:0006749">
    <property type="term" value="P:glutathione metabolic process"/>
    <property type="evidence" value="ECO:0007669"/>
    <property type="project" value="TreeGrafter"/>
</dbReference>
<organism evidence="3 4">
    <name type="scientific">Littorina saxatilis</name>
    <dbReference type="NCBI Taxonomy" id="31220"/>
    <lineage>
        <taxon>Eukaryota</taxon>
        <taxon>Metazoa</taxon>
        <taxon>Spiralia</taxon>
        <taxon>Lophotrochozoa</taxon>
        <taxon>Mollusca</taxon>
        <taxon>Gastropoda</taxon>
        <taxon>Caenogastropoda</taxon>
        <taxon>Littorinimorpha</taxon>
        <taxon>Littorinoidea</taxon>
        <taxon>Littorinidae</taxon>
        <taxon>Littorina</taxon>
    </lineage>
</organism>